<dbReference type="AlphaFoldDB" id="X1UX79"/>
<protein>
    <submittedName>
        <fullName evidence="1">Uncharacterized protein</fullName>
    </submittedName>
</protein>
<reference evidence="1" key="1">
    <citation type="journal article" date="2014" name="Front. Microbiol.">
        <title>High frequency of phylogenetically diverse reductive dehalogenase-homologous genes in deep subseafloor sedimentary metagenomes.</title>
        <authorList>
            <person name="Kawai M."/>
            <person name="Futagami T."/>
            <person name="Toyoda A."/>
            <person name="Takaki Y."/>
            <person name="Nishi S."/>
            <person name="Hori S."/>
            <person name="Arai W."/>
            <person name="Tsubouchi T."/>
            <person name="Morono Y."/>
            <person name="Uchiyama I."/>
            <person name="Ito T."/>
            <person name="Fujiyama A."/>
            <person name="Inagaki F."/>
            <person name="Takami H."/>
        </authorList>
    </citation>
    <scope>NUCLEOTIDE SEQUENCE</scope>
    <source>
        <strain evidence="1">Expedition CK06-06</strain>
    </source>
</reference>
<feature type="non-terminal residue" evidence="1">
    <location>
        <position position="1"/>
    </location>
</feature>
<comment type="caution">
    <text evidence="1">The sequence shown here is derived from an EMBL/GenBank/DDBJ whole genome shotgun (WGS) entry which is preliminary data.</text>
</comment>
<dbReference type="EMBL" id="BARW01039688">
    <property type="protein sequence ID" value="GAJ22074.1"/>
    <property type="molecule type" value="Genomic_DNA"/>
</dbReference>
<proteinExistence type="predicted"/>
<organism evidence="1">
    <name type="scientific">marine sediment metagenome</name>
    <dbReference type="NCBI Taxonomy" id="412755"/>
    <lineage>
        <taxon>unclassified sequences</taxon>
        <taxon>metagenomes</taxon>
        <taxon>ecological metagenomes</taxon>
    </lineage>
</organism>
<evidence type="ECO:0000313" key="1">
    <source>
        <dbReference type="EMBL" id="GAJ22074.1"/>
    </source>
</evidence>
<name>X1UX79_9ZZZZ</name>
<accession>X1UX79</accession>
<gene>
    <name evidence="1" type="ORF">S12H4_60339</name>
</gene>
<sequence length="45" mass="4979">EDGLCGGPDILDVDRLSGLFVYCLNLRGLFQVGCEFQTSRGKEEK</sequence>